<sequence>MAFTMTRPDVAFPPQILSRQWSAGFNGAEKNRLHGGELWMKKPAALPSKERFHVSKQQDEDWWLRHNDRANCKPDPGFCYYVQSPLLKRGGASCAWRPKTAGAAAVEQRKAFVEETSKLLEENPRSRKEMAERYAQVMRSPSVPLFLTLQRRQRPHTTGQHSS</sequence>
<dbReference type="AlphaFoldDB" id="A0A9P1BKJ0"/>
<reference evidence="1" key="1">
    <citation type="submission" date="2022-10" db="EMBL/GenBank/DDBJ databases">
        <authorList>
            <person name="Chen Y."/>
            <person name="Dougan E. K."/>
            <person name="Chan C."/>
            <person name="Rhodes N."/>
            <person name="Thang M."/>
        </authorList>
    </citation>
    <scope>NUCLEOTIDE SEQUENCE</scope>
</reference>
<protein>
    <submittedName>
        <fullName evidence="1">Uncharacterized protein</fullName>
    </submittedName>
</protein>
<dbReference type="EMBL" id="CAMXCT020000180">
    <property type="protein sequence ID" value="CAL1128464.1"/>
    <property type="molecule type" value="Genomic_DNA"/>
</dbReference>
<dbReference type="EMBL" id="CAMXCT010000180">
    <property type="protein sequence ID" value="CAI3975089.1"/>
    <property type="molecule type" value="Genomic_DNA"/>
</dbReference>
<proteinExistence type="predicted"/>
<dbReference type="EMBL" id="CAMXCT030000180">
    <property type="protein sequence ID" value="CAL4762401.1"/>
    <property type="molecule type" value="Genomic_DNA"/>
</dbReference>
<evidence type="ECO:0000313" key="3">
    <source>
        <dbReference type="Proteomes" id="UP001152797"/>
    </source>
</evidence>
<keyword evidence="3" id="KW-1185">Reference proteome</keyword>
<name>A0A9P1BKJ0_9DINO</name>
<comment type="caution">
    <text evidence="1">The sequence shown here is derived from an EMBL/GenBank/DDBJ whole genome shotgun (WGS) entry which is preliminary data.</text>
</comment>
<accession>A0A9P1BKJ0</accession>
<reference evidence="2" key="2">
    <citation type="submission" date="2024-04" db="EMBL/GenBank/DDBJ databases">
        <authorList>
            <person name="Chen Y."/>
            <person name="Shah S."/>
            <person name="Dougan E. K."/>
            <person name="Thang M."/>
            <person name="Chan C."/>
        </authorList>
    </citation>
    <scope>NUCLEOTIDE SEQUENCE [LARGE SCALE GENOMIC DNA]</scope>
</reference>
<organism evidence="1">
    <name type="scientific">Cladocopium goreaui</name>
    <dbReference type="NCBI Taxonomy" id="2562237"/>
    <lineage>
        <taxon>Eukaryota</taxon>
        <taxon>Sar</taxon>
        <taxon>Alveolata</taxon>
        <taxon>Dinophyceae</taxon>
        <taxon>Suessiales</taxon>
        <taxon>Symbiodiniaceae</taxon>
        <taxon>Cladocopium</taxon>
    </lineage>
</organism>
<gene>
    <name evidence="1" type="ORF">C1SCF055_LOCUS3450</name>
</gene>
<evidence type="ECO:0000313" key="2">
    <source>
        <dbReference type="EMBL" id="CAL1128464.1"/>
    </source>
</evidence>
<evidence type="ECO:0000313" key="1">
    <source>
        <dbReference type="EMBL" id="CAI3975089.1"/>
    </source>
</evidence>
<dbReference type="Proteomes" id="UP001152797">
    <property type="component" value="Unassembled WGS sequence"/>
</dbReference>